<organism evidence="2 3">
    <name type="scientific">Dipteronia sinensis</name>
    <dbReference type="NCBI Taxonomy" id="43782"/>
    <lineage>
        <taxon>Eukaryota</taxon>
        <taxon>Viridiplantae</taxon>
        <taxon>Streptophyta</taxon>
        <taxon>Embryophyta</taxon>
        <taxon>Tracheophyta</taxon>
        <taxon>Spermatophyta</taxon>
        <taxon>Magnoliopsida</taxon>
        <taxon>eudicotyledons</taxon>
        <taxon>Gunneridae</taxon>
        <taxon>Pentapetalae</taxon>
        <taxon>rosids</taxon>
        <taxon>malvids</taxon>
        <taxon>Sapindales</taxon>
        <taxon>Sapindaceae</taxon>
        <taxon>Hippocastanoideae</taxon>
        <taxon>Acereae</taxon>
        <taxon>Dipteronia</taxon>
    </lineage>
</organism>
<evidence type="ECO:0000313" key="2">
    <source>
        <dbReference type="EMBL" id="KAK3188575.1"/>
    </source>
</evidence>
<reference evidence="2" key="1">
    <citation type="journal article" date="2023" name="Plant J.">
        <title>Genome sequences and population genomics provide insights into the demographic history, inbreeding, and mutation load of two 'living fossil' tree species of Dipteronia.</title>
        <authorList>
            <person name="Feng Y."/>
            <person name="Comes H.P."/>
            <person name="Chen J."/>
            <person name="Zhu S."/>
            <person name="Lu R."/>
            <person name="Zhang X."/>
            <person name="Li P."/>
            <person name="Qiu J."/>
            <person name="Olsen K.M."/>
            <person name="Qiu Y."/>
        </authorList>
    </citation>
    <scope>NUCLEOTIDE SEQUENCE</scope>
    <source>
        <strain evidence="2">NBL</strain>
    </source>
</reference>
<comment type="caution">
    <text evidence="2">The sequence shown here is derived from an EMBL/GenBank/DDBJ whole genome shotgun (WGS) entry which is preliminary data.</text>
</comment>
<sequence>MLNSGIVSKIKQASMKLAQMYMKRVSTELEFELVRNSERESTQEDLLLQENDFQGRSSQKEETATSCNGDTKRMQVCMCGKCKKSGAVDVDVVHAGCKCMGKCKNGPNVKLYNSVDDTPAFIGIVANSLAQHNTTITNELGLNPASLHSTFFLFSAVVKFFF</sequence>
<gene>
    <name evidence="2" type="ORF">Dsin_028136</name>
</gene>
<feature type="region of interest" description="Disordered" evidence="1">
    <location>
        <begin position="40"/>
        <end position="65"/>
    </location>
</feature>
<evidence type="ECO:0000256" key="1">
    <source>
        <dbReference type="SAM" id="MobiDB-lite"/>
    </source>
</evidence>
<dbReference type="EMBL" id="JANJYJ010000009">
    <property type="protein sequence ID" value="KAK3188575.1"/>
    <property type="molecule type" value="Genomic_DNA"/>
</dbReference>
<protein>
    <submittedName>
        <fullName evidence="2">Uncharacterized protein</fullName>
    </submittedName>
</protein>
<dbReference type="CDD" id="cd02980">
    <property type="entry name" value="TRX_Fd_family"/>
    <property type="match status" value="1"/>
</dbReference>
<proteinExistence type="predicted"/>
<dbReference type="Proteomes" id="UP001281410">
    <property type="component" value="Unassembled WGS sequence"/>
</dbReference>
<accession>A0AAE0DU49</accession>
<dbReference type="AlphaFoldDB" id="A0AAE0DU49"/>
<keyword evidence="3" id="KW-1185">Reference proteome</keyword>
<name>A0AAE0DU49_9ROSI</name>
<evidence type="ECO:0000313" key="3">
    <source>
        <dbReference type="Proteomes" id="UP001281410"/>
    </source>
</evidence>